<dbReference type="AlphaFoldDB" id="A0A4T0FDP2"/>
<dbReference type="InterPro" id="IPR035979">
    <property type="entry name" value="RBD_domain_sf"/>
</dbReference>
<protein>
    <recommendedName>
        <fullName evidence="2">RRM domain-containing protein</fullName>
    </recommendedName>
</protein>
<evidence type="ECO:0000259" key="2">
    <source>
        <dbReference type="Pfam" id="PF00076"/>
    </source>
</evidence>
<accession>A0A4T0FDP2</accession>
<dbReference type="EMBL" id="SPNW01000116">
    <property type="protein sequence ID" value="TIA85295.1"/>
    <property type="molecule type" value="Genomic_DNA"/>
</dbReference>
<organism evidence="3 4">
    <name type="scientific">Wallemia hederae</name>
    <dbReference type="NCBI Taxonomy" id="1540922"/>
    <lineage>
        <taxon>Eukaryota</taxon>
        <taxon>Fungi</taxon>
        <taxon>Dikarya</taxon>
        <taxon>Basidiomycota</taxon>
        <taxon>Wallemiomycotina</taxon>
        <taxon>Wallemiomycetes</taxon>
        <taxon>Wallemiales</taxon>
        <taxon>Wallemiaceae</taxon>
        <taxon>Wallemia</taxon>
    </lineage>
</organism>
<dbReference type="Gene3D" id="3.30.70.330">
    <property type="match status" value="1"/>
</dbReference>
<dbReference type="InterPro" id="IPR000504">
    <property type="entry name" value="RRM_dom"/>
</dbReference>
<dbReference type="CDD" id="cd00590">
    <property type="entry name" value="RRM_SF"/>
    <property type="match status" value="1"/>
</dbReference>
<keyword evidence="4" id="KW-1185">Reference proteome</keyword>
<dbReference type="Proteomes" id="UP000310189">
    <property type="component" value="Unassembled WGS sequence"/>
</dbReference>
<dbReference type="InterPro" id="IPR012677">
    <property type="entry name" value="Nucleotide-bd_a/b_plait_sf"/>
</dbReference>
<feature type="region of interest" description="Disordered" evidence="1">
    <location>
        <begin position="1"/>
        <end position="20"/>
    </location>
</feature>
<evidence type="ECO:0000313" key="3">
    <source>
        <dbReference type="EMBL" id="TIA85295.1"/>
    </source>
</evidence>
<dbReference type="GO" id="GO:0003723">
    <property type="term" value="F:RNA binding"/>
    <property type="evidence" value="ECO:0007669"/>
    <property type="project" value="InterPro"/>
</dbReference>
<evidence type="ECO:0000256" key="1">
    <source>
        <dbReference type="SAM" id="MobiDB-lite"/>
    </source>
</evidence>
<dbReference type="Pfam" id="PF00076">
    <property type="entry name" value="RRM_1"/>
    <property type="match status" value="1"/>
</dbReference>
<feature type="region of interest" description="Disordered" evidence="1">
    <location>
        <begin position="253"/>
        <end position="326"/>
    </location>
</feature>
<reference evidence="3 4" key="1">
    <citation type="submission" date="2019-03" db="EMBL/GenBank/DDBJ databases">
        <title>Sequencing 23 genomes of Wallemia ichthyophaga.</title>
        <authorList>
            <person name="Gostincar C."/>
        </authorList>
    </citation>
    <scope>NUCLEOTIDE SEQUENCE [LARGE SCALE GENOMIC DNA]</scope>
    <source>
        <strain evidence="3 4">EXF-5753</strain>
    </source>
</reference>
<feature type="compositionally biased region" description="Basic residues" evidence="1">
    <location>
        <begin position="315"/>
        <end position="326"/>
    </location>
</feature>
<dbReference type="SUPFAM" id="SSF54928">
    <property type="entry name" value="RNA-binding domain, RBD"/>
    <property type="match status" value="1"/>
</dbReference>
<comment type="caution">
    <text evidence="3">The sequence shown here is derived from an EMBL/GenBank/DDBJ whole genome shotgun (WGS) entry which is preliminary data.</text>
</comment>
<proteinExistence type="predicted"/>
<feature type="domain" description="RRM" evidence="2">
    <location>
        <begin position="65"/>
        <end position="123"/>
    </location>
</feature>
<sequence length="326" mass="36765">MASSRLYTSRGGDKTRTCGTRRAHSMKDDYDYYDKWIGSIVRVDNVSDNGDDKHCRSLIRWVVATDTTLLSAFRPAGPIRHIHIETVYSTPSDFRYAVIIYHNPQHARLATALSGMMIRGRYVTVTLVNSCCEIIPYHPQTMNDVLLEQRERFFLSSKIPQVSIFGSAPAVPSTMNKMDLLTTPHPSICLPPSDCVEPGSKLDEKDGDAKYLLDATEKVVLHGAELDDKEFIAEGSASVDDRSEEKAVAEARKVEKHTAKQAKAGQRNQYNDWEEIPDQPERTAPKAPKRTKPLAPSRSVNTNDITNRYRFTKKEQKRRALHTQSS</sequence>
<gene>
    <name evidence="3" type="ORF">E3P99_04029</name>
</gene>
<name>A0A4T0FDP2_9BASI</name>
<evidence type="ECO:0000313" key="4">
    <source>
        <dbReference type="Proteomes" id="UP000310189"/>
    </source>
</evidence>